<reference evidence="1 2" key="1">
    <citation type="submission" date="2016-10" db="EMBL/GenBank/DDBJ databases">
        <authorList>
            <person name="de Groot N.N."/>
        </authorList>
    </citation>
    <scope>NUCLEOTIDE SEQUENCE [LARGE SCALE GENOMIC DNA]</scope>
    <source>
        <strain evidence="1 2">DSM 23031</strain>
    </source>
</reference>
<proteinExistence type="predicted"/>
<organism evidence="1 2">
    <name type="scientific">Chryseobacterium culicis</name>
    <dbReference type="NCBI Taxonomy" id="680127"/>
    <lineage>
        <taxon>Bacteria</taxon>
        <taxon>Pseudomonadati</taxon>
        <taxon>Bacteroidota</taxon>
        <taxon>Flavobacteriia</taxon>
        <taxon>Flavobacteriales</taxon>
        <taxon>Weeksellaceae</taxon>
        <taxon>Chryseobacterium group</taxon>
        <taxon>Chryseobacterium</taxon>
    </lineage>
</organism>
<dbReference type="Proteomes" id="UP000198561">
    <property type="component" value="Unassembled WGS sequence"/>
</dbReference>
<gene>
    <name evidence="1" type="ORF">SAMN05421593_3787</name>
</gene>
<protein>
    <submittedName>
        <fullName evidence="1">Uncharacterized protein</fullName>
    </submittedName>
</protein>
<dbReference type="EMBL" id="FNWQ01000005">
    <property type="protein sequence ID" value="SEH40499.1"/>
    <property type="molecule type" value="Genomic_DNA"/>
</dbReference>
<evidence type="ECO:0000313" key="1">
    <source>
        <dbReference type="EMBL" id="SEH40499.1"/>
    </source>
</evidence>
<evidence type="ECO:0000313" key="2">
    <source>
        <dbReference type="Proteomes" id="UP000198561"/>
    </source>
</evidence>
<name>A0A1H6HWQ1_CHRCI</name>
<accession>A0A1H6HWQ1</accession>
<sequence length="255" mass="27829">MKPYIYFCMILFSIHAYPQVGINTNTPDQSSVLHINSSNKGVLLPQYDLITATSNVTPIANPANGLVIYNKGGLSTLQKGYYIWIRDQWYRTLIAGSEPQIMSLSIGAGTMIPKGSTNNILNRFTVTSNKITGASLGADTSTITLPAGTYILRYSVDNAYGTTSTTPANTTYFSTIIACTRTYLVNAATSATISEMNRMCESSGNFTFFQGTFYLKLTAPTTIRQKFEFDTGNGFNSDNLNVRSSLALIITKMPS</sequence>
<dbReference type="STRING" id="680127.SAMN05421593_3787"/>
<dbReference type="AlphaFoldDB" id="A0A1H6HWQ1"/>